<sequence>MLRSPTSSRSRGEQIKAELGYFTHGSSLLDKAIASVRGRVEIDRAKSDRLQFTFWLHCRNLDLGLR</sequence>
<keyword evidence="2" id="KW-1185">Reference proteome</keyword>
<reference evidence="1" key="1">
    <citation type="submission" date="2019-07" db="EMBL/GenBank/DDBJ databases">
        <title>Toxilogical consequences of a new and cryptic species of cyanobacteria (Komarekiella delphini-convector) recovered from the epidermis of a bottlenose dolphin and 1500 ft. in the air.</title>
        <authorList>
            <person name="Brown A.O."/>
            <person name="Dvorak P."/>
            <person name="Villanueva C.D."/>
            <person name="Foss A.J."/>
            <person name="Garvey A.D."/>
            <person name="Gibson Q.A."/>
            <person name="Johansen J.R."/>
            <person name="Casamatta D.A."/>
        </authorList>
    </citation>
    <scope>NUCLEOTIDE SEQUENCE</scope>
    <source>
        <strain evidence="1">SJRDD-AB1</strain>
    </source>
</reference>
<name>A0AA40T2G7_9NOST</name>
<comment type="caution">
    <text evidence="1">The sequence shown here is derived from an EMBL/GenBank/DDBJ whole genome shotgun (WGS) entry which is preliminary data.</text>
</comment>
<dbReference type="AlphaFoldDB" id="A0AA40T2G7"/>
<dbReference type="Proteomes" id="UP001165986">
    <property type="component" value="Unassembled WGS sequence"/>
</dbReference>
<evidence type="ECO:0000313" key="2">
    <source>
        <dbReference type="Proteomes" id="UP001165986"/>
    </source>
</evidence>
<proteinExistence type="predicted"/>
<organism evidence="1 2">
    <name type="scientific">Komarekiella delphini-convector SJRDD-AB1</name>
    <dbReference type="NCBI Taxonomy" id="2593771"/>
    <lineage>
        <taxon>Bacteria</taxon>
        <taxon>Bacillati</taxon>
        <taxon>Cyanobacteriota</taxon>
        <taxon>Cyanophyceae</taxon>
        <taxon>Nostocales</taxon>
        <taxon>Nostocaceae</taxon>
        <taxon>Komarekiella</taxon>
        <taxon>Komarekiella delphini-convector</taxon>
    </lineage>
</organism>
<evidence type="ECO:0000313" key="1">
    <source>
        <dbReference type="EMBL" id="MBD6619387.1"/>
    </source>
</evidence>
<protein>
    <submittedName>
        <fullName evidence="1">Uncharacterized protein</fullName>
    </submittedName>
</protein>
<dbReference type="EMBL" id="VJXY01000040">
    <property type="protein sequence ID" value="MBD6619387.1"/>
    <property type="molecule type" value="Genomic_DNA"/>
</dbReference>
<accession>A0AA40T2G7</accession>
<dbReference type="RefSeq" id="WP_191760584.1">
    <property type="nucleotide sequence ID" value="NZ_VJXY01000040.1"/>
</dbReference>
<gene>
    <name evidence="1" type="ORF">FNW02_27050</name>
</gene>